<dbReference type="SUPFAM" id="SSF56672">
    <property type="entry name" value="DNA/RNA polymerases"/>
    <property type="match status" value="1"/>
</dbReference>
<dbReference type="PROSITE" id="PS50878">
    <property type="entry name" value="RT_POL"/>
    <property type="match status" value="1"/>
</dbReference>
<feature type="compositionally biased region" description="Low complexity" evidence="2">
    <location>
        <begin position="215"/>
        <end position="227"/>
    </location>
</feature>
<reference evidence="5 6" key="1">
    <citation type="submission" date="2019-08" db="EMBL/GenBank/DDBJ databases">
        <title>Whole genome of Aphis craccivora.</title>
        <authorList>
            <person name="Voronova N.V."/>
            <person name="Shulinski R.S."/>
            <person name="Bandarenka Y.V."/>
            <person name="Zhorov D.G."/>
            <person name="Warner D."/>
        </authorList>
    </citation>
    <scope>NUCLEOTIDE SEQUENCE [LARGE SCALE GENOMIC DNA]</scope>
    <source>
        <strain evidence="5">180601</strain>
        <tissue evidence="5">Whole Body</tissue>
    </source>
</reference>
<dbReference type="PROSITE" id="PS50158">
    <property type="entry name" value="ZF_CCHC"/>
    <property type="match status" value="2"/>
</dbReference>
<feature type="non-terminal residue" evidence="5">
    <location>
        <position position="1446"/>
    </location>
</feature>
<feature type="region of interest" description="Disordered" evidence="2">
    <location>
        <begin position="31"/>
        <end position="55"/>
    </location>
</feature>
<evidence type="ECO:0000256" key="2">
    <source>
        <dbReference type="SAM" id="MobiDB-lite"/>
    </source>
</evidence>
<dbReference type="GO" id="GO:0071897">
    <property type="term" value="P:DNA biosynthetic process"/>
    <property type="evidence" value="ECO:0007669"/>
    <property type="project" value="UniProtKB-ARBA"/>
</dbReference>
<organism evidence="5 6">
    <name type="scientific">Aphis craccivora</name>
    <name type="common">Cowpea aphid</name>
    <dbReference type="NCBI Taxonomy" id="307492"/>
    <lineage>
        <taxon>Eukaryota</taxon>
        <taxon>Metazoa</taxon>
        <taxon>Ecdysozoa</taxon>
        <taxon>Arthropoda</taxon>
        <taxon>Hexapoda</taxon>
        <taxon>Insecta</taxon>
        <taxon>Pterygota</taxon>
        <taxon>Neoptera</taxon>
        <taxon>Paraneoptera</taxon>
        <taxon>Hemiptera</taxon>
        <taxon>Sternorrhyncha</taxon>
        <taxon>Aphidomorpha</taxon>
        <taxon>Aphidoidea</taxon>
        <taxon>Aphididae</taxon>
        <taxon>Aphidini</taxon>
        <taxon>Aphis</taxon>
        <taxon>Aphis</taxon>
    </lineage>
</organism>
<dbReference type="InterPro" id="IPR001878">
    <property type="entry name" value="Znf_CCHC"/>
</dbReference>
<sequence length="1446" mass="159294">MICPRWLDENDILFLEHLGKQLKVPNELPVQTHHADATREEPRGPGSSSGGVSAAARAEAEAKYAKLLDSLSTTMDTLETAVQVASNTKLEIKTAVKSMGAQLRDFTALAKRMGLIRNPDASELRVRQVQQQLAQQHAQTLNLLKEIRVEQVQKNQSTDAGTAFSQSLQGTQILAATEALQELAKAQSGTTAKLEQQAQALQQQVVAVEQWQQQQRPRQQRQQPQGQQHREEPEETAKRTEVVRRRGLRRKGHVKGDSQQLMTAKGDASSRTDQQQRQQTGLPLQHQQPPTEPWNEVVRRKPKKGLTAQSTSPIQRSWSEISKIELLRKRAPKTAAVTIDRPAEGGTLSAIMKKVAGSINLQDLGVKVVTTRRTRAGGILLEVEGADKADLLAEKIRAVSGDAARVRLPVSRTPVLLLGIPEWVVAEEIADALACAGISSVVAEDVRIRRNSGSRAELVASLHLPLEDAISLAEKKAVVLGWTRCRVKLLEKSQPSCYRCQQKGHLASECRNEAKARRCHRCQAVGHLARDCTHPLQPPDREPTQQQQQQPPVLHHPGEPQPPAGPPVVDAAQDLTAQYMVEEKVDIALLSDTYRVDTSSSAWLASSGLNKAAIYIASDRVTVANVIVDPEFVSARINGVQVYSCYASPNQPLAGFTLFLQRLENSIRTTSRGAPILVTGDFNARSAAWGDWISNGRGDELGLMLESLDLVIINSGSTPTFSRGDGSIIDLTIASESLAGRTSNWRVMDQVINNSDHHYIRFTISENPVQQPLPSADVPRGWNTSGGIDVEALHTGLLIAEWLDGGPHADSNDAESGALSLRSRIISACDFSLPRRRAPKSGKPPVHWWNTEISNLRAECVRAKRKKVRMVARVARLRQRANADFDNDRATSELERTNSVFVEAKRRLKHAISRSKKACWGELIASVDQDPFGKPYRMVMRKLRGPPATATMEPETLKTVVSTLFPTHQQRQAEVSGQPVVWEPFTQREVDCAVTKFKGRNKAPGPDGITTKIIWAVHRCDPGLLLRLYNACLRSGTFPEQWKESRVVLLRKGDKPEGVPSSYRPLCLLNDLGKVLEHLLAQRLEAHVKARGGLARNQFGFRSGMSTDDAVRLLDERIVMENNRGNYCLAVAIDIKNASNSAKWSDIMEALHAWETSRYLSQMFDSYFSRRSGSIESRASPGGKLEVCITGGVPQGSVVGPLLWNITYNSVIKEELPGGCATIGFADDTMVVVAAKTIPDLEVRANRALEQIATAISNLSLEIAADKTEAVLFTYRYKYAIPDVRVCGKPIKQTDQLTYLGIVIDKSRLFKAHIKKATEKADRVGASLARLMLNVSGPRGARRQLLASVVHSVLLYGAPSWAHTLDVVPGNVKLLNKSQRKVLLRKTCAYRTVSEAATSVLAGTPPADLLAREREAEYSRRRSGIGTTANTVASYPTLAAWQRRWD</sequence>
<proteinExistence type="predicted"/>
<evidence type="ECO:0008006" key="7">
    <source>
        <dbReference type="Google" id="ProtNLM"/>
    </source>
</evidence>
<dbReference type="Proteomes" id="UP000478052">
    <property type="component" value="Unassembled WGS sequence"/>
</dbReference>
<feature type="domain" description="CCHC-type" evidence="3">
    <location>
        <begin position="517"/>
        <end position="532"/>
    </location>
</feature>
<keyword evidence="1" id="KW-0863">Zinc-finger</keyword>
<keyword evidence="6" id="KW-1185">Reference proteome</keyword>
<dbReference type="OrthoDB" id="6629405at2759"/>
<dbReference type="GO" id="GO:0003676">
    <property type="term" value="F:nucleic acid binding"/>
    <property type="evidence" value="ECO:0007669"/>
    <property type="project" value="InterPro"/>
</dbReference>
<dbReference type="InterPro" id="IPR005135">
    <property type="entry name" value="Endo/exonuclease/phosphatase"/>
</dbReference>
<protein>
    <recommendedName>
        <fullName evidence="7">Reverse transcriptase domain-containing protein</fullName>
    </recommendedName>
</protein>
<keyword evidence="1" id="KW-0479">Metal-binding</keyword>
<feature type="domain" description="CCHC-type" evidence="3">
    <location>
        <begin position="497"/>
        <end position="512"/>
    </location>
</feature>
<dbReference type="SUPFAM" id="SSF56219">
    <property type="entry name" value="DNase I-like"/>
    <property type="match status" value="1"/>
</dbReference>
<dbReference type="InterPro" id="IPR043502">
    <property type="entry name" value="DNA/RNA_pol_sf"/>
</dbReference>
<feature type="domain" description="Reverse transcriptase" evidence="4">
    <location>
        <begin position="1031"/>
        <end position="1304"/>
    </location>
</feature>
<keyword evidence="1" id="KW-0862">Zinc</keyword>
<feature type="region of interest" description="Disordered" evidence="2">
    <location>
        <begin position="533"/>
        <end position="569"/>
    </location>
</feature>
<evidence type="ECO:0000259" key="4">
    <source>
        <dbReference type="PROSITE" id="PS50878"/>
    </source>
</evidence>
<dbReference type="Pfam" id="PF14529">
    <property type="entry name" value="Exo_endo_phos_2"/>
    <property type="match status" value="1"/>
</dbReference>
<accession>A0A6G0XXS6</accession>
<gene>
    <name evidence="5" type="ORF">FWK35_00033196</name>
</gene>
<dbReference type="SUPFAM" id="SSF57756">
    <property type="entry name" value="Retrovirus zinc finger-like domains"/>
    <property type="match status" value="1"/>
</dbReference>
<dbReference type="InterPro" id="IPR000477">
    <property type="entry name" value="RT_dom"/>
</dbReference>
<dbReference type="EMBL" id="VUJU01007451">
    <property type="protein sequence ID" value="KAF0745535.1"/>
    <property type="molecule type" value="Genomic_DNA"/>
</dbReference>
<evidence type="ECO:0000259" key="3">
    <source>
        <dbReference type="PROSITE" id="PS50158"/>
    </source>
</evidence>
<evidence type="ECO:0000313" key="5">
    <source>
        <dbReference type="EMBL" id="KAF0745535.1"/>
    </source>
</evidence>
<dbReference type="CDD" id="cd09077">
    <property type="entry name" value="R1-I-EN"/>
    <property type="match status" value="1"/>
</dbReference>
<evidence type="ECO:0000256" key="1">
    <source>
        <dbReference type="PROSITE-ProRule" id="PRU00047"/>
    </source>
</evidence>
<dbReference type="CDD" id="cd01650">
    <property type="entry name" value="RT_nLTR_like"/>
    <property type="match status" value="1"/>
</dbReference>
<feature type="compositionally biased region" description="Low complexity" evidence="2">
    <location>
        <begin position="275"/>
        <end position="289"/>
    </location>
</feature>
<dbReference type="Gene3D" id="4.10.60.10">
    <property type="entry name" value="Zinc finger, CCHC-type"/>
    <property type="match status" value="1"/>
</dbReference>
<dbReference type="Gene3D" id="3.60.10.10">
    <property type="entry name" value="Endonuclease/exonuclease/phosphatase"/>
    <property type="match status" value="1"/>
</dbReference>
<dbReference type="GO" id="GO:0008270">
    <property type="term" value="F:zinc ion binding"/>
    <property type="evidence" value="ECO:0007669"/>
    <property type="project" value="UniProtKB-KW"/>
</dbReference>
<dbReference type="Pfam" id="PF00098">
    <property type="entry name" value="zf-CCHC"/>
    <property type="match status" value="2"/>
</dbReference>
<dbReference type="SMART" id="SM00343">
    <property type="entry name" value="ZnF_C2HC"/>
    <property type="match status" value="2"/>
</dbReference>
<dbReference type="Pfam" id="PF00078">
    <property type="entry name" value="RVT_1"/>
    <property type="match status" value="1"/>
</dbReference>
<dbReference type="InterPro" id="IPR036691">
    <property type="entry name" value="Endo/exonu/phosph_ase_sf"/>
</dbReference>
<evidence type="ECO:0000313" key="6">
    <source>
        <dbReference type="Proteomes" id="UP000478052"/>
    </source>
</evidence>
<feature type="compositionally biased region" description="Basic and acidic residues" evidence="2">
    <location>
        <begin position="33"/>
        <end position="43"/>
    </location>
</feature>
<dbReference type="PANTHER" id="PTHR19446">
    <property type="entry name" value="REVERSE TRANSCRIPTASES"/>
    <property type="match status" value="1"/>
</dbReference>
<feature type="region of interest" description="Disordered" evidence="2">
    <location>
        <begin position="215"/>
        <end position="314"/>
    </location>
</feature>
<feature type="compositionally biased region" description="Basic and acidic residues" evidence="2">
    <location>
        <begin position="228"/>
        <end position="244"/>
    </location>
</feature>
<feature type="compositionally biased region" description="Basic and acidic residues" evidence="2">
    <location>
        <begin position="533"/>
        <end position="543"/>
    </location>
</feature>
<dbReference type="InterPro" id="IPR036875">
    <property type="entry name" value="Znf_CCHC_sf"/>
</dbReference>
<name>A0A6G0XXS6_APHCR</name>
<feature type="compositionally biased region" description="Low complexity" evidence="2">
    <location>
        <begin position="44"/>
        <end position="55"/>
    </location>
</feature>
<dbReference type="GO" id="GO:0003824">
    <property type="term" value="F:catalytic activity"/>
    <property type="evidence" value="ECO:0007669"/>
    <property type="project" value="InterPro"/>
</dbReference>
<comment type="caution">
    <text evidence="5">The sequence shown here is derived from an EMBL/GenBank/DDBJ whole genome shotgun (WGS) entry which is preliminary data.</text>
</comment>